<feature type="transmembrane region" description="Helical" evidence="16">
    <location>
        <begin position="683"/>
        <end position="704"/>
    </location>
</feature>
<dbReference type="CDD" id="cd01879">
    <property type="entry name" value="FeoB"/>
    <property type="match status" value="1"/>
</dbReference>
<evidence type="ECO:0000256" key="10">
    <source>
        <dbReference type="ARBA" id="ARBA00023065"/>
    </source>
</evidence>
<evidence type="ECO:0000256" key="2">
    <source>
        <dbReference type="ARBA" id="ARBA00022448"/>
    </source>
</evidence>
<dbReference type="PANTHER" id="PTHR43185">
    <property type="entry name" value="FERROUS IRON TRANSPORT PROTEIN B"/>
    <property type="match status" value="1"/>
</dbReference>
<keyword evidence="4 16" id="KW-0410">Iron transport</keyword>
<keyword evidence="15" id="KW-0479">Metal-binding</keyword>
<dbReference type="Pfam" id="PF07670">
    <property type="entry name" value="Gate"/>
    <property type="match status" value="2"/>
</dbReference>
<dbReference type="NCBIfam" id="TIGR00437">
    <property type="entry name" value="feoB"/>
    <property type="match status" value="1"/>
</dbReference>
<dbReference type="PRINTS" id="PR00326">
    <property type="entry name" value="GTP1OBG"/>
</dbReference>
<keyword evidence="12 16" id="KW-0472">Membrane</keyword>
<sequence>MNTQNNFKIAIIGNPNSGKTTLFNGLTGSKQRVGNWPGVTVEKVTGFLELEGKKVEIVDLPGVYSLSAESIDEKIARDFVLSRDYDAIINIVDASNLERNLFLTLNLIEMNIPIILLLNKNDVVQKNSVEINVDLLSKELNLPVFPINSTKKEEVEKLKKELPSLIKEASRTTLKIEYPDEMENIIKEWSLKINDIAQEMNISSRWVCIKLLEKDSIITKKVTRVGALTDNEINSELDHLKSVLKEDPEVLIATSKFGYIKGLTKEVVKKRKQKISFSDKIDAVVMNRFLGIPIFLVILYFTFWIVINFGGAFIDFFDIFFGTIFVDGIGNALYMINSPDWLTTLLAKGIGGGIQTVATFVPIMFMMFFMLALLEDSGYMARAAFVMDRFMRFIGLPGKAFVPLMVGFGCTVPAVMATRTLENEKDRYLTVFMAPLMSCGARLPVYALFGIIFFPKNPTLITFSLYLVGISLAILTGVLLKNTVFKGETSHFVMELPSYNPPRFKHIMILTWTRLRAFLKRAGIIIIIVVTILGFLNSIGTDGTLGNEDTENSVLSVIGKSITPIFVPMGIEEDNWPASVAIFTGLFAKEVVVGTLNGLYMQDVESSNVEEGAENKGFDFWGQIIESFVTIPENLKGIGGTLRDPLGFGIVEEDQESLTGELEVAPTTFSVIRERFNNQPARAYAYLLFILIYFPCVAAFGAILKEIGPFYGILSVTYLTVLAWIVATLFYQLTIGHSVLWISVAIALLLLIVLVFYLLGKRRERDNEN</sequence>
<keyword evidence="15" id="KW-0460">Magnesium</keyword>
<dbReference type="FunFam" id="3.40.50.300:FF:000426">
    <property type="entry name" value="Ferrous iron transport protein B"/>
    <property type="match status" value="1"/>
</dbReference>
<dbReference type="Pfam" id="PF07664">
    <property type="entry name" value="FeoB_C"/>
    <property type="match status" value="1"/>
</dbReference>
<feature type="transmembrane region" description="Helical" evidence="16">
    <location>
        <begin position="739"/>
        <end position="759"/>
    </location>
</feature>
<feature type="transmembrane region" description="Helical" evidence="16">
    <location>
        <begin position="460"/>
        <end position="480"/>
    </location>
</feature>
<comment type="similarity">
    <text evidence="16">Belongs to the TRAFAC class TrmE-Era-EngA-EngB-Septin-like GTPase superfamily. FeoB GTPase (TC 9.A.8) family.</text>
</comment>
<feature type="transmembrane region" description="Helical" evidence="16">
    <location>
        <begin position="428"/>
        <end position="454"/>
    </location>
</feature>
<evidence type="ECO:0000256" key="11">
    <source>
        <dbReference type="ARBA" id="ARBA00023134"/>
    </source>
</evidence>
<feature type="binding site" evidence="15">
    <location>
        <position position="25"/>
    </location>
    <ligand>
        <name>Mg(2+)</name>
        <dbReference type="ChEBI" id="CHEBI:18420"/>
        <label>2</label>
    </ligand>
</feature>
<organism evidence="18 19">
    <name type="scientific">Petrotoga halophila DSM 16923</name>
    <dbReference type="NCBI Taxonomy" id="1122953"/>
    <lineage>
        <taxon>Bacteria</taxon>
        <taxon>Thermotogati</taxon>
        <taxon>Thermotogota</taxon>
        <taxon>Thermotogae</taxon>
        <taxon>Petrotogales</taxon>
        <taxon>Petrotogaceae</taxon>
        <taxon>Petrotoga</taxon>
    </lineage>
</organism>
<feature type="binding site" evidence="14">
    <location>
        <begin position="119"/>
        <end position="122"/>
    </location>
    <ligand>
        <name>GTP</name>
        <dbReference type="ChEBI" id="CHEBI:37565"/>
        <label>1</label>
    </ligand>
</feature>
<dbReference type="InterPro" id="IPR006073">
    <property type="entry name" value="GTP-bd"/>
</dbReference>
<keyword evidence="19" id="KW-1185">Reference proteome</keyword>
<dbReference type="PANTHER" id="PTHR43185:SF1">
    <property type="entry name" value="FE(2+) TRANSPORTER FEOB"/>
    <property type="match status" value="1"/>
</dbReference>
<keyword evidence="11 14" id="KW-0342">GTP-binding</keyword>
<feature type="domain" description="FeoB-type G" evidence="17">
    <location>
        <begin position="6"/>
        <end position="168"/>
    </location>
</feature>
<keyword evidence="5" id="KW-0997">Cell inner membrane</keyword>
<feature type="transmembrane region" description="Helical" evidence="16">
    <location>
        <begin position="319"/>
        <end position="337"/>
    </location>
</feature>
<keyword evidence="9 16" id="KW-0408">Iron</keyword>
<dbReference type="GO" id="GO:0005525">
    <property type="term" value="F:GTP binding"/>
    <property type="evidence" value="ECO:0007669"/>
    <property type="project" value="UniProtKB-KW"/>
</dbReference>
<dbReference type="SUPFAM" id="SSF52540">
    <property type="entry name" value="P-loop containing nucleoside triphosphate hydrolases"/>
    <property type="match status" value="1"/>
</dbReference>
<dbReference type="InterPro" id="IPR041069">
    <property type="entry name" value="FeoB_Cyto"/>
</dbReference>
<keyword evidence="6 16" id="KW-0812">Transmembrane</keyword>
<dbReference type="AlphaFoldDB" id="A0A2S5EK38"/>
<comment type="caution">
    <text evidence="18">The sequence shown here is derived from an EMBL/GenBank/DDBJ whole genome shotgun (WGS) entry which is preliminary data.</text>
</comment>
<keyword evidence="3" id="KW-1003">Cell membrane</keyword>
<evidence type="ECO:0000256" key="7">
    <source>
        <dbReference type="ARBA" id="ARBA00022741"/>
    </source>
</evidence>
<dbReference type="GO" id="GO:0015093">
    <property type="term" value="F:ferrous iron transmembrane transporter activity"/>
    <property type="evidence" value="ECO:0007669"/>
    <property type="project" value="UniProtKB-UniRule"/>
</dbReference>
<feature type="transmembrane region" description="Helical" evidence="16">
    <location>
        <begin position="289"/>
        <end position="307"/>
    </location>
</feature>
<dbReference type="EMBL" id="JALY01000042">
    <property type="protein sequence ID" value="POZ93425.1"/>
    <property type="molecule type" value="Genomic_DNA"/>
</dbReference>
<dbReference type="NCBIfam" id="TIGR00231">
    <property type="entry name" value="small_GTP"/>
    <property type="match status" value="1"/>
</dbReference>
<feature type="binding site" evidence="15">
    <location>
        <position position="24"/>
    </location>
    <ligand>
        <name>Mg(2+)</name>
        <dbReference type="ChEBI" id="CHEBI:18420"/>
        <label>2</label>
    </ligand>
</feature>
<feature type="binding site" evidence="15">
    <location>
        <position position="28"/>
    </location>
    <ligand>
        <name>Mg(2+)</name>
        <dbReference type="ChEBI" id="CHEBI:18420"/>
        <label>2</label>
    </ligand>
</feature>
<feature type="binding site" evidence="14">
    <location>
        <begin position="38"/>
        <end position="42"/>
    </location>
    <ligand>
        <name>GTP</name>
        <dbReference type="ChEBI" id="CHEBI:37565"/>
        <label>1</label>
    </ligand>
</feature>
<dbReference type="InterPro" id="IPR050860">
    <property type="entry name" value="FeoB_GTPase"/>
</dbReference>
<feature type="transmembrane region" description="Helical" evidence="16">
    <location>
        <begin position="394"/>
        <end position="416"/>
    </location>
</feature>
<dbReference type="InterPro" id="IPR030389">
    <property type="entry name" value="G_FEOB_dom"/>
</dbReference>
<evidence type="ECO:0000256" key="3">
    <source>
        <dbReference type="ARBA" id="ARBA00022475"/>
    </source>
</evidence>
<dbReference type="InterPro" id="IPR011640">
    <property type="entry name" value="Fe2_transport_prot_B_C"/>
</dbReference>
<evidence type="ECO:0000259" key="17">
    <source>
        <dbReference type="PROSITE" id="PS51711"/>
    </source>
</evidence>
<evidence type="ECO:0000256" key="15">
    <source>
        <dbReference type="PIRSR" id="PIRSR603373-2"/>
    </source>
</evidence>
<comment type="subcellular location">
    <subcellularLocation>
        <location evidence="1 16">Cell inner membrane</location>
        <topology evidence="1 16">Multi-pass membrane protein</topology>
    </subcellularLocation>
</comment>
<evidence type="ECO:0000256" key="8">
    <source>
        <dbReference type="ARBA" id="ARBA00022989"/>
    </source>
</evidence>
<keyword evidence="2 16" id="KW-0813">Transport</keyword>
<gene>
    <name evidence="18" type="ORF">AA81_01760</name>
</gene>
<dbReference type="GO" id="GO:0046872">
    <property type="term" value="F:metal ion binding"/>
    <property type="evidence" value="ECO:0007669"/>
    <property type="project" value="UniProtKB-KW"/>
</dbReference>
<dbReference type="InterPro" id="IPR003373">
    <property type="entry name" value="Fe2_transport_prot-B"/>
</dbReference>
<feature type="transmembrane region" description="Helical" evidence="16">
    <location>
        <begin position="711"/>
        <end position="733"/>
    </location>
</feature>
<keyword evidence="8 16" id="KW-1133">Transmembrane helix</keyword>
<evidence type="ECO:0000256" key="12">
    <source>
        <dbReference type="ARBA" id="ARBA00023136"/>
    </source>
</evidence>
<comment type="function">
    <text evidence="16">Probable transporter of a GTP-driven Fe(2+) uptake system.</text>
</comment>
<dbReference type="Pfam" id="PF02421">
    <property type="entry name" value="FeoB_N"/>
    <property type="match status" value="1"/>
</dbReference>
<evidence type="ECO:0000313" key="18">
    <source>
        <dbReference type="EMBL" id="POZ93425.1"/>
    </source>
</evidence>
<dbReference type="InterPro" id="IPR011642">
    <property type="entry name" value="Gate_dom"/>
</dbReference>
<keyword evidence="7 14" id="KW-0547">Nucleotide-binding</keyword>
<proteinExistence type="inferred from homology"/>
<evidence type="ECO:0000256" key="6">
    <source>
        <dbReference type="ARBA" id="ARBA00022692"/>
    </source>
</evidence>
<dbReference type="InterPro" id="IPR005225">
    <property type="entry name" value="Small_GTP-bd"/>
</dbReference>
<feature type="binding site" evidence="14">
    <location>
        <begin position="13"/>
        <end position="20"/>
    </location>
    <ligand>
        <name>GTP</name>
        <dbReference type="ChEBI" id="CHEBI:37565"/>
        <label>1</label>
    </ligand>
</feature>
<name>A0A2S5EK38_9BACT</name>
<dbReference type="GO" id="GO:0005886">
    <property type="term" value="C:plasma membrane"/>
    <property type="evidence" value="ECO:0007669"/>
    <property type="project" value="UniProtKB-SubCell"/>
</dbReference>
<feature type="binding site" evidence="14">
    <location>
        <begin position="59"/>
        <end position="62"/>
    </location>
    <ligand>
        <name>GTP</name>
        <dbReference type="ChEBI" id="CHEBI:37565"/>
        <label>1</label>
    </ligand>
</feature>
<evidence type="ECO:0000256" key="13">
    <source>
        <dbReference type="NCBIfam" id="TIGR00437"/>
    </source>
</evidence>
<dbReference type="Pfam" id="PF17910">
    <property type="entry name" value="FeoB_Cyto"/>
    <property type="match status" value="1"/>
</dbReference>
<evidence type="ECO:0000256" key="4">
    <source>
        <dbReference type="ARBA" id="ARBA00022496"/>
    </source>
</evidence>
<feature type="transmembrane region" description="Helical" evidence="16">
    <location>
        <begin position="518"/>
        <end position="539"/>
    </location>
</feature>
<accession>A0A2S5EK38</accession>
<dbReference type="Proteomes" id="UP000236950">
    <property type="component" value="Unassembled WGS sequence"/>
</dbReference>
<dbReference type="Gene3D" id="3.40.50.300">
    <property type="entry name" value="P-loop containing nucleotide triphosphate hydrolases"/>
    <property type="match status" value="1"/>
</dbReference>
<dbReference type="PROSITE" id="PS51711">
    <property type="entry name" value="G_FEOB"/>
    <property type="match status" value="1"/>
</dbReference>
<dbReference type="RefSeq" id="WP_103897987.1">
    <property type="nucleotide sequence ID" value="NZ_JALY01000042.1"/>
</dbReference>
<evidence type="ECO:0000256" key="5">
    <source>
        <dbReference type="ARBA" id="ARBA00022519"/>
    </source>
</evidence>
<evidence type="ECO:0000256" key="16">
    <source>
        <dbReference type="RuleBase" id="RU362098"/>
    </source>
</evidence>
<dbReference type="InterPro" id="IPR027417">
    <property type="entry name" value="P-loop_NTPase"/>
</dbReference>
<feature type="transmembrane region" description="Helical" evidence="16">
    <location>
        <begin position="349"/>
        <end position="374"/>
    </location>
</feature>
<dbReference type="Gene3D" id="1.10.287.1770">
    <property type="match status" value="1"/>
</dbReference>
<keyword evidence="10" id="KW-0406">Ion transport</keyword>
<feature type="binding site" evidence="15">
    <location>
        <position position="27"/>
    </location>
    <ligand>
        <name>Mg(2+)</name>
        <dbReference type="ChEBI" id="CHEBI:18420"/>
        <label>2</label>
    </ligand>
</feature>
<dbReference type="NCBIfam" id="NF007105">
    <property type="entry name" value="PRK09554.1"/>
    <property type="match status" value="1"/>
</dbReference>
<reference evidence="18 19" key="1">
    <citation type="submission" date="2014-01" db="EMBL/GenBank/DDBJ databases">
        <title>Comparative genomics of Petrotoga.</title>
        <authorList>
            <person name="Chow K."/>
            <person name="Charchuk R."/>
            <person name="Nesbo C.L."/>
        </authorList>
    </citation>
    <scope>NUCLEOTIDE SEQUENCE [LARGE SCALE GENOMIC DNA]</scope>
    <source>
        <strain evidence="18 19">DSM 16923</strain>
    </source>
</reference>
<evidence type="ECO:0000256" key="14">
    <source>
        <dbReference type="PIRSR" id="PIRSR603373-1"/>
    </source>
</evidence>
<evidence type="ECO:0000256" key="1">
    <source>
        <dbReference type="ARBA" id="ARBA00004429"/>
    </source>
</evidence>
<protein>
    <recommendedName>
        <fullName evidence="13 16">Ferrous iron transport protein B</fullName>
    </recommendedName>
</protein>
<evidence type="ECO:0000313" key="19">
    <source>
        <dbReference type="Proteomes" id="UP000236950"/>
    </source>
</evidence>
<evidence type="ECO:0000256" key="9">
    <source>
        <dbReference type="ARBA" id="ARBA00023004"/>
    </source>
</evidence>